<accession>F2NBV2</accession>
<protein>
    <submittedName>
        <fullName evidence="1">Uncharacterized protein</fullName>
    </submittedName>
</protein>
<reference evidence="1 2" key="1">
    <citation type="journal article" date="2011" name="Stand. Genomic Sci.">
        <title>Complete genome sequence of the acetate-degrading sulfate reducer Desulfobacca acetoxidans type strain (ASRB2).</title>
        <authorList>
            <person name="Goker M."/>
            <person name="Teshima H."/>
            <person name="Lapidus A."/>
            <person name="Nolan M."/>
            <person name="Lucas S."/>
            <person name="Hammon N."/>
            <person name="Deshpande S."/>
            <person name="Cheng J.F."/>
            <person name="Tapia R."/>
            <person name="Han C."/>
            <person name="Goodwin L."/>
            <person name="Pitluck S."/>
            <person name="Huntemann M."/>
            <person name="Liolios K."/>
            <person name="Ivanova N."/>
            <person name="Pagani I."/>
            <person name="Mavromatis K."/>
            <person name="Ovchinikova G."/>
            <person name="Pati A."/>
            <person name="Chen A."/>
            <person name="Palaniappan K."/>
            <person name="Land M."/>
            <person name="Hauser L."/>
            <person name="Brambilla E.M."/>
            <person name="Rohde M."/>
            <person name="Spring S."/>
            <person name="Detter J.C."/>
            <person name="Woyke T."/>
            <person name="Bristow J."/>
            <person name="Eisen J.A."/>
            <person name="Markowitz V."/>
            <person name="Hugenholtz P."/>
            <person name="Kyrpides N.C."/>
            <person name="Klenk H.P."/>
        </authorList>
    </citation>
    <scope>NUCLEOTIDE SEQUENCE [LARGE SCALE GENOMIC DNA]</scope>
    <source>
        <strain evidence="2">ATCC 700848 / DSM 11109 / ASRB2</strain>
    </source>
</reference>
<reference evidence="2" key="2">
    <citation type="submission" date="2011-03" db="EMBL/GenBank/DDBJ databases">
        <title>The complete genome of Desulfobacca acetoxidans DSM 11109.</title>
        <authorList>
            <consortium name="US DOE Joint Genome Institute (JGI-PGF)"/>
            <person name="Lucas S."/>
            <person name="Copeland A."/>
            <person name="Lapidus A."/>
            <person name="Bruce D."/>
            <person name="Goodwin L."/>
            <person name="Pitluck S."/>
            <person name="Peters L."/>
            <person name="Kyrpides N."/>
            <person name="Mavromatis K."/>
            <person name="Ivanova N."/>
            <person name="Ovchinnikova G."/>
            <person name="Teshima H."/>
            <person name="Detter J.C."/>
            <person name="Han C."/>
            <person name="Land M."/>
            <person name="Hauser L."/>
            <person name="Markowitz V."/>
            <person name="Cheng J.-F."/>
            <person name="Hugenholtz P."/>
            <person name="Woyke T."/>
            <person name="Wu D."/>
            <person name="Spring S."/>
            <person name="Schueler E."/>
            <person name="Brambilla E."/>
            <person name="Klenk H.-P."/>
            <person name="Eisen J.A."/>
        </authorList>
    </citation>
    <scope>NUCLEOTIDE SEQUENCE [LARGE SCALE GENOMIC DNA]</scope>
    <source>
        <strain evidence="2">ATCC 700848 / DSM 11109 / ASRB2</strain>
    </source>
</reference>
<dbReference type="KEGG" id="dao:Desac_0132"/>
<dbReference type="HOGENOM" id="CLU_1324620_0_0_7"/>
<evidence type="ECO:0000313" key="2">
    <source>
        <dbReference type="Proteomes" id="UP000000483"/>
    </source>
</evidence>
<dbReference type="AlphaFoldDB" id="F2NBV2"/>
<keyword evidence="2" id="KW-1185">Reference proteome</keyword>
<dbReference type="Proteomes" id="UP000000483">
    <property type="component" value="Chromosome"/>
</dbReference>
<dbReference type="RefSeq" id="WP_013705142.1">
    <property type="nucleotide sequence ID" value="NC_015388.1"/>
</dbReference>
<organism evidence="1 2">
    <name type="scientific">Desulfobacca acetoxidans (strain ATCC 700848 / DSM 11109 / ASRB2)</name>
    <dbReference type="NCBI Taxonomy" id="880072"/>
    <lineage>
        <taxon>Bacteria</taxon>
        <taxon>Pseudomonadati</taxon>
        <taxon>Thermodesulfobacteriota</taxon>
        <taxon>Desulfobaccia</taxon>
        <taxon>Desulfobaccales</taxon>
        <taxon>Desulfobaccaceae</taxon>
        <taxon>Desulfobacca</taxon>
    </lineage>
</organism>
<dbReference type="EMBL" id="CP002629">
    <property type="protein sequence ID" value="AEB08029.1"/>
    <property type="molecule type" value="Genomic_DNA"/>
</dbReference>
<proteinExistence type="predicted"/>
<evidence type="ECO:0000313" key="1">
    <source>
        <dbReference type="EMBL" id="AEB08029.1"/>
    </source>
</evidence>
<name>F2NBV2_DESAR</name>
<sequence length="207" mass="24087">MKKLFRFFDRDRETLQSVALINFFEDDQVSAQVEWKTGKNGVEEWIRLILFYYARIMFELAELNENRVARELMGFISRIAARLSHASGRMQIPLGKLRYEPNPTIPSRRVYQAMVFAKKNGSHRLELKSVIGKEKFYLPASFLALLQCGILHINDVSQAQLAHGLERLHQYYRYKRDFWDSVSVTEGPAFALSHEVLTEPDPDFNAV</sequence>
<gene>
    <name evidence="1" type="ordered locus">Desac_0132</name>
</gene>